<dbReference type="InterPro" id="IPR036291">
    <property type="entry name" value="NAD(P)-bd_dom_sf"/>
</dbReference>
<dbReference type="InterPro" id="IPR005913">
    <property type="entry name" value="dTDP_dehydrorham_reduct"/>
</dbReference>
<dbReference type="InterPro" id="IPR029903">
    <property type="entry name" value="RmlD-like-bd"/>
</dbReference>
<feature type="domain" description="RmlD-like substrate binding" evidence="1">
    <location>
        <begin position="1"/>
        <end position="229"/>
    </location>
</feature>
<dbReference type="GO" id="GO:0048269">
    <property type="term" value="C:methionine adenosyltransferase complex"/>
    <property type="evidence" value="ECO:0007669"/>
    <property type="project" value="TreeGrafter"/>
</dbReference>
<accession>A0A3B0SGS8</accession>
<dbReference type="PANTHER" id="PTHR10491:SF4">
    <property type="entry name" value="METHIONINE ADENOSYLTRANSFERASE 2 SUBUNIT BETA"/>
    <property type="match status" value="1"/>
</dbReference>
<sequence>MRVLVLGSTGLLGHAIMRQTEIQAIGLARSGADVSADISQTGVLSEVLQTTDPDLVINAAANVNLADCEANPEQAMLINAEPARILAKWSRAQERPFVQISTDHFFDTGGRKKHTEQDKIICLNQYAHSKYQAEQYASTAPKALILRTALLGIHPDGRGFANWAMQALTSRKPLTLFDDFYGSLIDTDDFTSAMLQMVRQGAHGIYNLAASEVASKQQFVHALAAHANINLDWATTGSVVGLMPRRARCLGLDVSRAEAVLGYSLPGLQAVTGRVVNAWRNSQ</sequence>
<protein>
    <submittedName>
        <fullName evidence="2">dTDP-4-dehydrorhamnose reductase</fullName>
        <ecNumber evidence="2">1.1.1.133</ecNumber>
    </submittedName>
</protein>
<gene>
    <name evidence="2" type="ORF">MNBD_ALPHA06-820</name>
</gene>
<organism evidence="2">
    <name type="scientific">hydrothermal vent metagenome</name>
    <dbReference type="NCBI Taxonomy" id="652676"/>
    <lineage>
        <taxon>unclassified sequences</taxon>
        <taxon>metagenomes</taxon>
        <taxon>ecological metagenomes</taxon>
    </lineage>
</organism>
<dbReference type="PANTHER" id="PTHR10491">
    <property type="entry name" value="DTDP-4-DEHYDRORHAMNOSE REDUCTASE"/>
    <property type="match status" value="1"/>
</dbReference>
<dbReference type="EC" id="1.1.1.133" evidence="2"/>
<proteinExistence type="predicted"/>
<evidence type="ECO:0000313" key="2">
    <source>
        <dbReference type="EMBL" id="VAW00187.1"/>
    </source>
</evidence>
<keyword evidence="2" id="KW-0560">Oxidoreductase</keyword>
<dbReference type="Gene3D" id="3.90.25.10">
    <property type="entry name" value="UDP-galactose 4-epimerase, domain 1"/>
    <property type="match status" value="1"/>
</dbReference>
<dbReference type="EMBL" id="UOEE01000290">
    <property type="protein sequence ID" value="VAW00187.1"/>
    <property type="molecule type" value="Genomic_DNA"/>
</dbReference>
<name>A0A3B0SGS8_9ZZZZ</name>
<dbReference type="Pfam" id="PF04321">
    <property type="entry name" value="RmlD_sub_bind"/>
    <property type="match status" value="1"/>
</dbReference>
<dbReference type="AlphaFoldDB" id="A0A3B0SGS8"/>
<dbReference type="SUPFAM" id="SSF51735">
    <property type="entry name" value="NAD(P)-binding Rossmann-fold domains"/>
    <property type="match status" value="1"/>
</dbReference>
<dbReference type="GO" id="GO:0006556">
    <property type="term" value="P:S-adenosylmethionine biosynthetic process"/>
    <property type="evidence" value="ECO:0007669"/>
    <property type="project" value="TreeGrafter"/>
</dbReference>
<dbReference type="GO" id="GO:0048270">
    <property type="term" value="F:methionine adenosyltransferase regulator activity"/>
    <property type="evidence" value="ECO:0007669"/>
    <property type="project" value="TreeGrafter"/>
</dbReference>
<dbReference type="Gene3D" id="3.40.50.720">
    <property type="entry name" value="NAD(P)-binding Rossmann-like Domain"/>
    <property type="match status" value="1"/>
</dbReference>
<dbReference type="GO" id="GO:0008831">
    <property type="term" value="F:dTDP-4-dehydrorhamnose reductase activity"/>
    <property type="evidence" value="ECO:0007669"/>
    <property type="project" value="UniProtKB-EC"/>
</dbReference>
<reference evidence="2" key="1">
    <citation type="submission" date="2018-06" db="EMBL/GenBank/DDBJ databases">
        <authorList>
            <person name="Zhirakovskaya E."/>
        </authorList>
    </citation>
    <scope>NUCLEOTIDE SEQUENCE</scope>
</reference>
<evidence type="ECO:0000259" key="1">
    <source>
        <dbReference type="Pfam" id="PF04321"/>
    </source>
</evidence>